<evidence type="ECO:0000256" key="1">
    <source>
        <dbReference type="SAM" id="SignalP"/>
    </source>
</evidence>
<comment type="caution">
    <text evidence="2">The sequence shown here is derived from an EMBL/GenBank/DDBJ whole genome shotgun (WGS) entry which is preliminary data.</text>
</comment>
<dbReference type="Proteomes" id="UP000316624">
    <property type="component" value="Unassembled WGS sequence"/>
</dbReference>
<sequence length="805" mass="85681">MICQPVHAVYAAFAAFAALLSVSAAGAADPAPFDLAGPGLSVSVTRRGESLPIGRVPALAAGDVLEIEADLPADQSVRYLLVSAFLRGATNPPPKKWIASAQTWKRKDKDRILKLTVPEDARQLVLFLVPDTGGDFGTISDVVRGKPGEFVRVTQILGQASLDRARLNAFVAGIRTQENSHPEYLKTVAPVLSSSLAVKLNADCLAKLVESQAACLLENREALVLVDVHSNSLTETIVGTPADLAFQISATREAGYGFYSPYIGVVRDVARIFGAFNNPEFTYLPALGIQNGTAMSLLLNAAPSFRKPKSVLVVAMPAIEKDVPPPLRAASDSAVCAARAGAVFRVEGAPLIYATDYAHDMTVRLTTKDGRTMDAPVAPRADKGGYVLVSPLRAADFAPSTSGRLQGVWGFNRFDGPEFSVQFPQDAAWQVDHIAPRLIVGRDNMLPLKGAAPACVESITMQLPGRPSQPVKWQVSGPDSIAIDVPLTDARAGDVQFAVKPFGASQATMLTIRAYAEASRIDNLRLHAGDDEAVLTGLRLDEITGLMLDDLAFRPGELSREGDVDTLRFRADTPDKVRLLGQGHNARARVTLKDGRSIGLPVTITAPRPAVTLITKSIDYKEPLPALAIHLEGQDMLPDTARMTMSVRAAEGMRFGAQDSLEIATIDEGAHVRLSASNGLRLESPQIAIASFDPAALGSSAFGPLRFRRVQAGVAGDWQPLATLVRLPAVQSVSCDPGAKTCRLTGKNLFLIDSVADDRTFDRSVAVPSGFTGNAIDVPAPQGRTLYLKLRDAPGAVQEVVLPAA</sequence>
<protein>
    <submittedName>
        <fullName evidence="2">Uncharacterized protein</fullName>
    </submittedName>
</protein>
<reference evidence="2 3" key="1">
    <citation type="journal article" date="2015" name="Stand. Genomic Sci.">
        <title>Genomic Encyclopedia of Bacterial and Archaeal Type Strains, Phase III: the genomes of soil and plant-associated and newly described type strains.</title>
        <authorList>
            <person name="Whitman W.B."/>
            <person name="Woyke T."/>
            <person name="Klenk H.P."/>
            <person name="Zhou Y."/>
            <person name="Lilburn T.G."/>
            <person name="Beck B.J."/>
            <person name="De Vos P."/>
            <person name="Vandamme P."/>
            <person name="Eisen J.A."/>
            <person name="Garrity G."/>
            <person name="Hugenholtz P."/>
            <person name="Kyrpides N.C."/>
        </authorList>
    </citation>
    <scope>NUCLEOTIDE SEQUENCE [LARGE SCALE GENOMIC DNA]</scope>
    <source>
        <strain evidence="2 3">CGMCC 1.7748</strain>
    </source>
</reference>
<dbReference type="AlphaFoldDB" id="A0A562KQ07"/>
<evidence type="ECO:0000313" key="3">
    <source>
        <dbReference type="Proteomes" id="UP000316624"/>
    </source>
</evidence>
<evidence type="ECO:0000313" key="2">
    <source>
        <dbReference type="EMBL" id="TWH97518.1"/>
    </source>
</evidence>
<proteinExistence type="predicted"/>
<keyword evidence="3" id="KW-1185">Reference proteome</keyword>
<name>A0A562KQ07_SPHWJ</name>
<organism evidence="2 3">
    <name type="scientific">Sphingobium wenxiniae (strain DSM 21828 / CGMCC 1.7748 / JZ-1)</name>
    <dbReference type="NCBI Taxonomy" id="595605"/>
    <lineage>
        <taxon>Bacteria</taxon>
        <taxon>Pseudomonadati</taxon>
        <taxon>Pseudomonadota</taxon>
        <taxon>Alphaproteobacteria</taxon>
        <taxon>Sphingomonadales</taxon>
        <taxon>Sphingomonadaceae</taxon>
        <taxon>Sphingobium</taxon>
    </lineage>
</organism>
<accession>A0A562KQ07</accession>
<feature type="chain" id="PRO_5022098191" evidence="1">
    <location>
        <begin position="28"/>
        <end position="805"/>
    </location>
</feature>
<keyword evidence="1" id="KW-0732">Signal</keyword>
<gene>
    <name evidence="2" type="ORF">IQ35_00115</name>
</gene>
<dbReference type="RefSeq" id="WP_145071585.1">
    <property type="nucleotide sequence ID" value="NZ_JACIIY010000001.1"/>
</dbReference>
<feature type="signal peptide" evidence="1">
    <location>
        <begin position="1"/>
        <end position="27"/>
    </location>
</feature>
<dbReference type="EMBL" id="VLKK01000001">
    <property type="protein sequence ID" value="TWH97518.1"/>
    <property type="molecule type" value="Genomic_DNA"/>
</dbReference>